<proteinExistence type="predicted"/>
<evidence type="ECO:0000313" key="2">
    <source>
        <dbReference type="EMBL" id="MBU5490376.1"/>
    </source>
</evidence>
<name>A0ABS6ETC0_9FIRM</name>
<protein>
    <submittedName>
        <fullName evidence="2">Lysophospholipase</fullName>
    </submittedName>
</protein>
<organism evidence="2 3">
    <name type="scientific">Butyricicoccus intestinisimiae</name>
    <dbReference type="NCBI Taxonomy" id="2841509"/>
    <lineage>
        <taxon>Bacteria</taxon>
        <taxon>Bacillati</taxon>
        <taxon>Bacillota</taxon>
        <taxon>Clostridia</taxon>
        <taxon>Eubacteriales</taxon>
        <taxon>Butyricicoccaceae</taxon>
        <taxon>Butyricicoccus</taxon>
    </lineage>
</organism>
<comment type="caution">
    <text evidence="2">The sequence shown here is derived from an EMBL/GenBank/DDBJ whole genome shotgun (WGS) entry which is preliminary data.</text>
</comment>
<gene>
    <name evidence="2" type="ORF">KQI75_07045</name>
</gene>
<dbReference type="PANTHER" id="PTHR11614">
    <property type="entry name" value="PHOSPHOLIPASE-RELATED"/>
    <property type="match status" value="1"/>
</dbReference>
<accession>A0ABS6ETC0</accession>
<dbReference type="EMBL" id="JAHLQI010000003">
    <property type="protein sequence ID" value="MBU5490376.1"/>
    <property type="molecule type" value="Genomic_DNA"/>
</dbReference>
<dbReference type="InterPro" id="IPR022742">
    <property type="entry name" value="Hydrolase_4"/>
</dbReference>
<evidence type="ECO:0000259" key="1">
    <source>
        <dbReference type="Pfam" id="PF12146"/>
    </source>
</evidence>
<sequence>MPNETKNDFCCLIVSGFGAGSQAGVILRDHMCDSGIDTFLTTPSGSEELRLDKDHWVHGVRMEYLALRKQYQRVALVGLSLGGVLLLHMQDLKPAASIFVNTPCVSERQIHLWNRIFQSDLQPRINGVRAVPARHQLRQLIRRTKKQGAGCVQCPVLVLQTRDDTVCDPSNAEHLFKQMHVPDKSLRYYPEGGHDVLCSRTVLAVCSDIFQFCSRIRGLEVDPIKQEEQLLEEEPF</sequence>
<reference evidence="2 3" key="1">
    <citation type="submission" date="2021-06" db="EMBL/GenBank/DDBJ databases">
        <authorList>
            <person name="Sun Q."/>
            <person name="Li D."/>
        </authorList>
    </citation>
    <scope>NUCLEOTIDE SEQUENCE [LARGE SCALE GENOMIC DNA]</scope>
    <source>
        <strain evidence="2 3">MSJd-7</strain>
    </source>
</reference>
<dbReference type="InterPro" id="IPR051044">
    <property type="entry name" value="MAG_DAG_Lipase"/>
</dbReference>
<evidence type="ECO:0000313" key="3">
    <source>
        <dbReference type="Proteomes" id="UP000783588"/>
    </source>
</evidence>
<dbReference type="Proteomes" id="UP000783588">
    <property type="component" value="Unassembled WGS sequence"/>
</dbReference>
<feature type="domain" description="Serine aminopeptidase S33" evidence="1">
    <location>
        <begin position="137"/>
        <end position="197"/>
    </location>
</feature>
<keyword evidence="3" id="KW-1185">Reference proteome</keyword>
<dbReference type="RefSeq" id="WP_216470036.1">
    <property type="nucleotide sequence ID" value="NZ_JAHLQI010000003.1"/>
</dbReference>
<dbReference type="Pfam" id="PF12146">
    <property type="entry name" value="Hydrolase_4"/>
    <property type="match status" value="1"/>
</dbReference>